<proteinExistence type="predicted"/>
<name>A0ABQ9ZXT1_9CRUS</name>
<reference evidence="1 2" key="1">
    <citation type="journal article" date="2023" name="Nucleic Acids Res.">
        <title>The hologenome of Daphnia magna reveals possible DNA methylation and microbiome-mediated evolution of the host genome.</title>
        <authorList>
            <person name="Chaturvedi A."/>
            <person name="Li X."/>
            <person name="Dhandapani V."/>
            <person name="Marshall H."/>
            <person name="Kissane S."/>
            <person name="Cuenca-Cambronero M."/>
            <person name="Asole G."/>
            <person name="Calvet F."/>
            <person name="Ruiz-Romero M."/>
            <person name="Marangio P."/>
            <person name="Guigo R."/>
            <person name="Rago D."/>
            <person name="Mirbahai L."/>
            <person name="Eastwood N."/>
            <person name="Colbourne J.K."/>
            <person name="Zhou J."/>
            <person name="Mallon E."/>
            <person name="Orsini L."/>
        </authorList>
    </citation>
    <scope>NUCLEOTIDE SEQUENCE [LARGE SCALE GENOMIC DNA]</scope>
    <source>
        <strain evidence="1">LRV0_1</strain>
    </source>
</reference>
<evidence type="ECO:0000313" key="2">
    <source>
        <dbReference type="Proteomes" id="UP001234178"/>
    </source>
</evidence>
<gene>
    <name evidence="1" type="ORF">OUZ56_032781</name>
</gene>
<accession>A0ABQ9ZXT1</accession>
<protein>
    <submittedName>
        <fullName evidence="1">Uncharacterized protein</fullName>
    </submittedName>
</protein>
<dbReference type="Proteomes" id="UP001234178">
    <property type="component" value="Unassembled WGS sequence"/>
</dbReference>
<keyword evidence="2" id="KW-1185">Reference proteome</keyword>
<organism evidence="1 2">
    <name type="scientific">Daphnia magna</name>
    <dbReference type="NCBI Taxonomy" id="35525"/>
    <lineage>
        <taxon>Eukaryota</taxon>
        <taxon>Metazoa</taxon>
        <taxon>Ecdysozoa</taxon>
        <taxon>Arthropoda</taxon>
        <taxon>Crustacea</taxon>
        <taxon>Branchiopoda</taxon>
        <taxon>Diplostraca</taxon>
        <taxon>Cladocera</taxon>
        <taxon>Anomopoda</taxon>
        <taxon>Daphniidae</taxon>
        <taxon>Daphnia</taxon>
    </lineage>
</organism>
<comment type="caution">
    <text evidence="1">The sequence shown here is derived from an EMBL/GenBank/DDBJ whole genome shotgun (WGS) entry which is preliminary data.</text>
</comment>
<dbReference type="EMBL" id="JAOYFB010000006">
    <property type="protein sequence ID" value="KAK4017470.1"/>
    <property type="molecule type" value="Genomic_DNA"/>
</dbReference>
<evidence type="ECO:0000313" key="1">
    <source>
        <dbReference type="EMBL" id="KAK4017470.1"/>
    </source>
</evidence>
<sequence length="140" mass="15973">MEGNPNLQVALLSSVNVFSQNPTSNSSGKHVVIEITWENTSLIDTISEILKRNDRARLAAHEHHDVVSLLPRDRGREELEMENLVDKARTREGRVGKVYTLLFFFRETLKCIAPCRKVHRAVGYDRSESPQSVSESRRDD</sequence>